<dbReference type="Proteomes" id="UP000318017">
    <property type="component" value="Chromosome"/>
</dbReference>
<dbReference type="AlphaFoldDB" id="A0A518GEJ2"/>
<organism evidence="2 3">
    <name type="scientific">Aureliella helgolandensis</name>
    <dbReference type="NCBI Taxonomy" id="2527968"/>
    <lineage>
        <taxon>Bacteria</taxon>
        <taxon>Pseudomonadati</taxon>
        <taxon>Planctomycetota</taxon>
        <taxon>Planctomycetia</taxon>
        <taxon>Pirellulales</taxon>
        <taxon>Pirellulaceae</taxon>
        <taxon>Aureliella</taxon>
    </lineage>
</organism>
<proteinExistence type="predicted"/>
<dbReference type="EMBL" id="CP036298">
    <property type="protein sequence ID" value="QDV26980.1"/>
    <property type="molecule type" value="Genomic_DNA"/>
</dbReference>
<gene>
    <name evidence="2" type="ORF">Q31a_53600</name>
</gene>
<name>A0A518GEJ2_9BACT</name>
<protein>
    <submittedName>
        <fullName evidence="2">Uncharacterized protein</fullName>
    </submittedName>
</protein>
<accession>A0A518GEJ2</accession>
<feature type="region of interest" description="Disordered" evidence="1">
    <location>
        <begin position="54"/>
        <end position="102"/>
    </location>
</feature>
<keyword evidence="3" id="KW-1185">Reference proteome</keyword>
<evidence type="ECO:0000313" key="2">
    <source>
        <dbReference type="EMBL" id="QDV26980.1"/>
    </source>
</evidence>
<evidence type="ECO:0000313" key="3">
    <source>
        <dbReference type="Proteomes" id="UP000318017"/>
    </source>
</evidence>
<dbReference type="KEGG" id="ahel:Q31a_53600"/>
<feature type="compositionally biased region" description="Polar residues" evidence="1">
    <location>
        <begin position="83"/>
        <end position="102"/>
    </location>
</feature>
<sequence>MAAAQPPHINRNPLRKQGRVLTATTRLRVRPWQQPSNRTSIVTRCVSKDECSPLQRAPSATMAAAQQPHFNRNPLRKQGRELTATTRSECNHGSSLATALQS</sequence>
<reference evidence="2 3" key="1">
    <citation type="submission" date="2019-02" db="EMBL/GenBank/DDBJ databases">
        <title>Deep-cultivation of Planctomycetes and their phenomic and genomic characterization uncovers novel biology.</title>
        <authorList>
            <person name="Wiegand S."/>
            <person name="Jogler M."/>
            <person name="Boedeker C."/>
            <person name="Pinto D."/>
            <person name="Vollmers J."/>
            <person name="Rivas-Marin E."/>
            <person name="Kohn T."/>
            <person name="Peeters S.H."/>
            <person name="Heuer A."/>
            <person name="Rast P."/>
            <person name="Oberbeckmann S."/>
            <person name="Bunk B."/>
            <person name="Jeske O."/>
            <person name="Meyerdierks A."/>
            <person name="Storesund J.E."/>
            <person name="Kallscheuer N."/>
            <person name="Luecker S."/>
            <person name="Lage O.M."/>
            <person name="Pohl T."/>
            <person name="Merkel B.J."/>
            <person name="Hornburger P."/>
            <person name="Mueller R.-W."/>
            <person name="Bruemmer F."/>
            <person name="Labrenz M."/>
            <person name="Spormann A.M."/>
            <person name="Op den Camp H."/>
            <person name="Overmann J."/>
            <person name="Amann R."/>
            <person name="Jetten M.S.M."/>
            <person name="Mascher T."/>
            <person name="Medema M.H."/>
            <person name="Devos D.P."/>
            <person name="Kaster A.-K."/>
            <person name="Ovreas L."/>
            <person name="Rohde M."/>
            <person name="Galperin M.Y."/>
            <person name="Jogler C."/>
        </authorList>
    </citation>
    <scope>NUCLEOTIDE SEQUENCE [LARGE SCALE GENOMIC DNA]</scope>
    <source>
        <strain evidence="2 3">Q31a</strain>
    </source>
</reference>
<evidence type="ECO:0000256" key="1">
    <source>
        <dbReference type="SAM" id="MobiDB-lite"/>
    </source>
</evidence>